<evidence type="ECO:0000256" key="4">
    <source>
        <dbReference type="SAM" id="SignalP"/>
    </source>
</evidence>
<dbReference type="PROSITE" id="PS51318">
    <property type="entry name" value="TAT"/>
    <property type="match status" value="1"/>
</dbReference>
<dbReference type="PANTHER" id="PTHR13986">
    <property type="entry name" value="PROTEIN LYSINE HYDROXYLATION COMPLEX COMPONENT"/>
    <property type="match status" value="1"/>
</dbReference>
<reference evidence="6" key="1">
    <citation type="submission" date="2025-08" db="UniProtKB">
        <authorList>
            <consortium name="Ensembl"/>
        </authorList>
    </citation>
    <scope>IDENTIFICATION</scope>
</reference>
<feature type="chain" id="PRO_5034077037" description="Leprecan-like alpha-helical domain-containing protein" evidence="4">
    <location>
        <begin position="28"/>
        <end position="346"/>
    </location>
</feature>
<dbReference type="Ensembl" id="ENSMSIT00000016264.1">
    <property type="protein sequence ID" value="ENSMSIP00000012818.1"/>
    <property type="gene ID" value="ENSMSIG00000011133.1"/>
</dbReference>
<dbReference type="InterPro" id="IPR006311">
    <property type="entry name" value="TAT_signal"/>
</dbReference>
<evidence type="ECO:0000256" key="1">
    <source>
        <dbReference type="ARBA" id="ARBA00006487"/>
    </source>
</evidence>
<keyword evidence="2 4" id="KW-0732">Signal</keyword>
<dbReference type="GeneTree" id="ENSGT00940000158725"/>
<evidence type="ECO:0000256" key="2">
    <source>
        <dbReference type="ARBA" id="ARBA00022729"/>
    </source>
</evidence>
<dbReference type="AlphaFoldDB" id="A0A8C6GYC7"/>
<accession>A0A8C6GYC7</accession>
<dbReference type="Proteomes" id="UP000694415">
    <property type="component" value="Unplaced"/>
</dbReference>
<evidence type="ECO:0000259" key="5">
    <source>
        <dbReference type="Pfam" id="PF23557"/>
    </source>
</evidence>
<sequence length="346" mass="38807">MAVSERRLLAAMLAVAAAAALRATAESEPGWDVAAPDLLYAEGTAAYARGDWPGVVLNMERALRSRAALRALRLRCRTRCATELPWAPDLDLGPDPSLSQDPGAAALHDLRFFGAVLRRAACLRRCLGPPSAHLLSEELDLEFNKRSPYNYLQVAYFKINKLEKAVAAAHTFFVGNPEHMEMRQNLDYYQTMSGVKEADFRDLEAKPHMHEFRLGVQLYSEEKPQEAVPHLEAALQEYFVADEGCRALCEGPYDYDGYNYLDYSADLFQAITGGCHSGCGLTKPQRTLRSKSCQCTQIPCNLIPQCFLNICLFYVYEYTEAIFRHTRRGHWIPLQMVVSHHVVAGN</sequence>
<evidence type="ECO:0000256" key="3">
    <source>
        <dbReference type="ARBA" id="ARBA00023180"/>
    </source>
</evidence>
<dbReference type="GO" id="GO:0005518">
    <property type="term" value="F:collagen binding"/>
    <property type="evidence" value="ECO:0007669"/>
    <property type="project" value="TreeGrafter"/>
</dbReference>
<proteinExistence type="inferred from homology"/>
<dbReference type="PANTHER" id="PTHR13986:SF8">
    <property type="entry name" value="PROLYL 3-HYDROXYLASE 1-LIKE PROTEIN"/>
    <property type="match status" value="1"/>
</dbReference>
<feature type="signal peptide" evidence="4">
    <location>
        <begin position="1"/>
        <end position="27"/>
    </location>
</feature>
<keyword evidence="7" id="KW-1185">Reference proteome</keyword>
<dbReference type="GO" id="GO:0005783">
    <property type="term" value="C:endoplasmic reticulum"/>
    <property type="evidence" value="ECO:0007669"/>
    <property type="project" value="TreeGrafter"/>
</dbReference>
<protein>
    <recommendedName>
        <fullName evidence="5">Leprecan-like alpha-helical domain-containing protein</fullName>
    </recommendedName>
</protein>
<reference evidence="6" key="2">
    <citation type="submission" date="2025-09" db="UniProtKB">
        <authorList>
            <consortium name="Ensembl"/>
        </authorList>
    </citation>
    <scope>IDENTIFICATION</scope>
</reference>
<dbReference type="GO" id="GO:0030199">
    <property type="term" value="P:collagen fibril organization"/>
    <property type="evidence" value="ECO:0007669"/>
    <property type="project" value="TreeGrafter"/>
</dbReference>
<dbReference type="Gene3D" id="1.25.40.10">
    <property type="entry name" value="Tetratricopeptide repeat domain"/>
    <property type="match status" value="1"/>
</dbReference>
<dbReference type="InterPro" id="IPR056585">
    <property type="entry name" value="Leprecan_dom"/>
</dbReference>
<keyword evidence="3" id="KW-0325">Glycoprotein</keyword>
<dbReference type="Pfam" id="PF23557">
    <property type="entry name" value="TPR_leprecan"/>
    <property type="match status" value="1"/>
</dbReference>
<organism evidence="6 7">
    <name type="scientific">Mus spicilegus</name>
    <name type="common">Mound-building mouse</name>
    <dbReference type="NCBI Taxonomy" id="10103"/>
    <lineage>
        <taxon>Eukaryota</taxon>
        <taxon>Metazoa</taxon>
        <taxon>Chordata</taxon>
        <taxon>Craniata</taxon>
        <taxon>Vertebrata</taxon>
        <taxon>Euteleostomi</taxon>
        <taxon>Mammalia</taxon>
        <taxon>Eutheria</taxon>
        <taxon>Euarchontoglires</taxon>
        <taxon>Glires</taxon>
        <taxon>Rodentia</taxon>
        <taxon>Myomorpha</taxon>
        <taxon>Muroidea</taxon>
        <taxon>Muridae</taxon>
        <taxon>Murinae</taxon>
        <taxon>Mus</taxon>
        <taxon>Mus</taxon>
    </lineage>
</organism>
<dbReference type="InterPro" id="IPR052284">
    <property type="entry name" value="Collagen_mod_leprecan"/>
</dbReference>
<dbReference type="InterPro" id="IPR011990">
    <property type="entry name" value="TPR-like_helical_dom_sf"/>
</dbReference>
<feature type="domain" description="Leprecan-like alpha-helical" evidence="5">
    <location>
        <begin position="35"/>
        <end position="273"/>
    </location>
</feature>
<name>A0A8C6GYC7_MUSSI</name>
<evidence type="ECO:0000313" key="7">
    <source>
        <dbReference type="Proteomes" id="UP000694415"/>
    </source>
</evidence>
<comment type="similarity">
    <text evidence="1">Belongs to the leprecan family.</text>
</comment>
<evidence type="ECO:0000313" key="6">
    <source>
        <dbReference type="Ensembl" id="ENSMSIP00000012818.1"/>
    </source>
</evidence>